<evidence type="ECO:0000256" key="1">
    <source>
        <dbReference type="SAM" id="MobiDB-lite"/>
    </source>
</evidence>
<organism evidence="2 3">
    <name type="scientific">Chionoecetes opilio</name>
    <name type="common">Atlantic snow crab</name>
    <name type="synonym">Cancer opilio</name>
    <dbReference type="NCBI Taxonomy" id="41210"/>
    <lineage>
        <taxon>Eukaryota</taxon>
        <taxon>Metazoa</taxon>
        <taxon>Ecdysozoa</taxon>
        <taxon>Arthropoda</taxon>
        <taxon>Crustacea</taxon>
        <taxon>Multicrustacea</taxon>
        <taxon>Malacostraca</taxon>
        <taxon>Eumalacostraca</taxon>
        <taxon>Eucarida</taxon>
        <taxon>Decapoda</taxon>
        <taxon>Pleocyemata</taxon>
        <taxon>Brachyura</taxon>
        <taxon>Eubrachyura</taxon>
        <taxon>Majoidea</taxon>
        <taxon>Majidae</taxon>
        <taxon>Chionoecetes</taxon>
    </lineage>
</organism>
<dbReference type="AlphaFoldDB" id="A0A8J8WMF8"/>
<dbReference type="Proteomes" id="UP000770661">
    <property type="component" value="Unassembled WGS sequence"/>
</dbReference>
<dbReference type="EMBL" id="JACEEZ010026301">
    <property type="protein sequence ID" value="KAG0693502.1"/>
    <property type="molecule type" value="Genomic_DNA"/>
</dbReference>
<proteinExistence type="predicted"/>
<keyword evidence="3" id="KW-1185">Reference proteome</keyword>
<protein>
    <submittedName>
        <fullName evidence="2">Uncharacterized protein</fullName>
    </submittedName>
</protein>
<accession>A0A8J8WMF8</accession>
<feature type="compositionally biased region" description="Polar residues" evidence="1">
    <location>
        <begin position="1"/>
        <end position="24"/>
    </location>
</feature>
<evidence type="ECO:0000313" key="3">
    <source>
        <dbReference type="Proteomes" id="UP000770661"/>
    </source>
</evidence>
<reference evidence="2" key="1">
    <citation type="submission" date="2020-07" db="EMBL/GenBank/DDBJ databases">
        <title>The High-quality genome of the commercially important snow crab, Chionoecetes opilio.</title>
        <authorList>
            <person name="Jeong J.-H."/>
            <person name="Ryu S."/>
        </authorList>
    </citation>
    <scope>NUCLEOTIDE SEQUENCE</scope>
    <source>
        <strain evidence="2">MADBK_172401_WGS</strain>
        <tissue evidence="2">Digestive gland</tissue>
    </source>
</reference>
<gene>
    <name evidence="2" type="ORF">GWK47_027464</name>
</gene>
<sequence>MNTRPATRGLTSRSQNSLVVNENLSRPPLPGRAKEGLLGNLKRKAEGVAEGSKVPKKRSALERSPMT</sequence>
<evidence type="ECO:0000313" key="2">
    <source>
        <dbReference type="EMBL" id="KAG0693502.1"/>
    </source>
</evidence>
<comment type="caution">
    <text evidence="2">The sequence shown here is derived from an EMBL/GenBank/DDBJ whole genome shotgun (WGS) entry which is preliminary data.</text>
</comment>
<feature type="region of interest" description="Disordered" evidence="1">
    <location>
        <begin position="1"/>
        <end position="67"/>
    </location>
</feature>
<name>A0A8J8WMF8_CHIOP</name>